<feature type="transmembrane region" description="Helical" evidence="1">
    <location>
        <begin position="45"/>
        <end position="63"/>
    </location>
</feature>
<dbReference type="AlphaFoldDB" id="A0A0E9S5Z5"/>
<name>A0A0E9S5Z5_ANGAN</name>
<proteinExistence type="predicted"/>
<accession>A0A0E9S5Z5</accession>
<evidence type="ECO:0000256" key="1">
    <source>
        <dbReference type="SAM" id="Phobius"/>
    </source>
</evidence>
<feature type="transmembrane region" description="Helical" evidence="1">
    <location>
        <begin position="7"/>
        <end position="30"/>
    </location>
</feature>
<protein>
    <submittedName>
        <fullName evidence="2">Uncharacterized protein</fullName>
    </submittedName>
</protein>
<reference evidence="2" key="1">
    <citation type="submission" date="2014-11" db="EMBL/GenBank/DDBJ databases">
        <authorList>
            <person name="Amaro Gonzalez C."/>
        </authorList>
    </citation>
    <scope>NUCLEOTIDE SEQUENCE</scope>
</reference>
<organism evidence="2">
    <name type="scientific">Anguilla anguilla</name>
    <name type="common">European freshwater eel</name>
    <name type="synonym">Muraena anguilla</name>
    <dbReference type="NCBI Taxonomy" id="7936"/>
    <lineage>
        <taxon>Eukaryota</taxon>
        <taxon>Metazoa</taxon>
        <taxon>Chordata</taxon>
        <taxon>Craniata</taxon>
        <taxon>Vertebrata</taxon>
        <taxon>Euteleostomi</taxon>
        <taxon>Actinopterygii</taxon>
        <taxon>Neopterygii</taxon>
        <taxon>Teleostei</taxon>
        <taxon>Anguilliformes</taxon>
        <taxon>Anguillidae</taxon>
        <taxon>Anguilla</taxon>
    </lineage>
</organism>
<sequence length="80" mass="9302">MKTIYFIRMLCTVTCYLGLGLCYGCTFSILATKRLLNYGKCLHPVKYRGLVGILTVLFLFMLWRGKRTYIQAFQSDFNLT</sequence>
<keyword evidence="1" id="KW-1133">Transmembrane helix</keyword>
<dbReference type="EMBL" id="GBXM01072624">
    <property type="protein sequence ID" value="JAH35953.1"/>
    <property type="molecule type" value="Transcribed_RNA"/>
</dbReference>
<keyword evidence="1" id="KW-0472">Membrane</keyword>
<keyword evidence="1" id="KW-0812">Transmembrane</keyword>
<reference evidence="2" key="2">
    <citation type="journal article" date="2015" name="Fish Shellfish Immunol.">
        <title>Early steps in the European eel (Anguilla anguilla)-Vibrio vulnificus interaction in the gills: Role of the RtxA13 toxin.</title>
        <authorList>
            <person name="Callol A."/>
            <person name="Pajuelo D."/>
            <person name="Ebbesson L."/>
            <person name="Teles M."/>
            <person name="MacKenzie S."/>
            <person name="Amaro C."/>
        </authorList>
    </citation>
    <scope>NUCLEOTIDE SEQUENCE</scope>
</reference>
<evidence type="ECO:0000313" key="2">
    <source>
        <dbReference type="EMBL" id="JAH35953.1"/>
    </source>
</evidence>